<feature type="compositionally biased region" description="Polar residues" evidence="1">
    <location>
        <begin position="96"/>
        <end position="112"/>
    </location>
</feature>
<sequence>MLHPVPPSPRPSSCPLAGRRDPDRREEQSTEADGAEGEEEAATHHGRSEERTLHGQGRRGVRRREGPRLASGEPLPRPRTGSSMSETRRWREWRPGSTQSLRSPTNRWTLLLTQRLPGPTRSPRPRWRGWRARRWQADSSAQTPSQKQQEGEKRLNGLHSRISFPPTCWHFLFLSIQ</sequence>
<feature type="compositionally biased region" description="Pro residues" evidence="1">
    <location>
        <begin position="1"/>
        <end position="12"/>
    </location>
</feature>
<protein>
    <submittedName>
        <fullName evidence="2">Uncharacterized protein</fullName>
    </submittedName>
</protein>
<reference evidence="2" key="1">
    <citation type="submission" date="2006-01" db="EMBL/GenBank/DDBJ databases">
        <authorList>
            <person name="Lindblad-Toh K."/>
            <person name="Mauceli E."/>
            <person name="Grabherr M."/>
            <person name="Chang J.L."/>
            <person name="Lander E.S."/>
        </authorList>
    </citation>
    <scope>NUCLEOTIDE SEQUENCE [LARGE SCALE GENOMIC DNA]</scope>
</reference>
<feature type="region of interest" description="Disordered" evidence="1">
    <location>
        <begin position="1"/>
        <end position="155"/>
    </location>
</feature>
<feature type="compositionally biased region" description="Basic and acidic residues" evidence="1">
    <location>
        <begin position="18"/>
        <end position="28"/>
    </location>
</feature>
<feature type="compositionally biased region" description="Basic and acidic residues" evidence="1">
    <location>
        <begin position="41"/>
        <end position="53"/>
    </location>
</feature>
<organism evidence="2">
    <name type="scientific">Gasterosteus aculeatus</name>
    <name type="common">Three-spined stickleback</name>
    <dbReference type="NCBI Taxonomy" id="69293"/>
    <lineage>
        <taxon>Eukaryota</taxon>
        <taxon>Metazoa</taxon>
        <taxon>Chordata</taxon>
        <taxon>Craniata</taxon>
        <taxon>Vertebrata</taxon>
        <taxon>Euteleostomi</taxon>
        <taxon>Actinopterygii</taxon>
        <taxon>Neopterygii</taxon>
        <taxon>Teleostei</taxon>
        <taxon>Neoteleostei</taxon>
        <taxon>Acanthomorphata</taxon>
        <taxon>Eupercaria</taxon>
        <taxon>Perciformes</taxon>
        <taxon>Cottioidei</taxon>
        <taxon>Gasterosteales</taxon>
        <taxon>Gasterosteidae</taxon>
        <taxon>Gasterosteus</taxon>
    </lineage>
</organism>
<dbReference type="AlphaFoldDB" id="G3N8R4"/>
<evidence type="ECO:0000256" key="1">
    <source>
        <dbReference type="SAM" id="MobiDB-lite"/>
    </source>
</evidence>
<name>G3N8R4_GASAC</name>
<feature type="compositionally biased region" description="Basic residues" evidence="1">
    <location>
        <begin position="123"/>
        <end position="134"/>
    </location>
</feature>
<feature type="compositionally biased region" description="Polar residues" evidence="1">
    <location>
        <begin position="137"/>
        <end position="148"/>
    </location>
</feature>
<dbReference type="Ensembl" id="ENSGACT00000001701.1">
    <property type="protein sequence ID" value="ENSGACP00000001700.1"/>
    <property type="gene ID" value="ENSGACG00000001307.1"/>
</dbReference>
<accession>G3N8R4</accession>
<dbReference type="InParanoid" id="G3N8R4"/>
<reference evidence="2" key="2">
    <citation type="submission" date="2024-04" db="UniProtKB">
        <authorList>
            <consortium name="Ensembl"/>
        </authorList>
    </citation>
    <scope>IDENTIFICATION</scope>
</reference>
<feature type="compositionally biased region" description="Acidic residues" evidence="1">
    <location>
        <begin position="29"/>
        <end position="40"/>
    </location>
</feature>
<dbReference type="Bgee" id="ENSGACG00000001307">
    <property type="expression patterns" value="Expressed in camera-type eye and 6 other cell types or tissues"/>
</dbReference>
<proteinExistence type="predicted"/>
<evidence type="ECO:0000313" key="2">
    <source>
        <dbReference type="Ensembl" id="ENSGACP00000001700.1"/>
    </source>
</evidence>